<dbReference type="VEuPathDB" id="FungiDB:AeMF1_011757"/>
<keyword evidence="5" id="KW-0813">Transport</keyword>
<dbReference type="GO" id="GO:0005789">
    <property type="term" value="C:endoplasmic reticulum membrane"/>
    <property type="evidence" value="ECO:0007669"/>
    <property type="project" value="UniProtKB-SubCell"/>
</dbReference>
<keyword evidence="6" id="KW-0175">Coiled coil</keyword>
<dbReference type="PANTHER" id="PTHR12701:SF20">
    <property type="entry name" value="ENDOPLASMIC RETICULUM TRANSMEMBRANE PROTEIN"/>
    <property type="match status" value="1"/>
</dbReference>
<dbReference type="PANTHER" id="PTHR12701">
    <property type="entry name" value="BCR-ASSOCIATED PROTEIN, BAP"/>
    <property type="match status" value="1"/>
</dbReference>
<feature type="transmembrane region" description="Helical" evidence="5">
    <location>
        <begin position="7"/>
        <end position="26"/>
    </location>
</feature>
<dbReference type="GO" id="GO:0070973">
    <property type="term" value="P:protein localization to endoplasmic reticulum exit site"/>
    <property type="evidence" value="ECO:0007669"/>
    <property type="project" value="UniProtKB-UniRule"/>
</dbReference>
<feature type="signal peptide" evidence="7">
    <location>
        <begin position="1"/>
        <end position="15"/>
    </location>
</feature>
<evidence type="ECO:0000313" key="9">
    <source>
        <dbReference type="EMBL" id="KAF0743208.1"/>
    </source>
</evidence>
<keyword evidence="5" id="KW-0931">ER-Golgi transport</keyword>
<evidence type="ECO:0000256" key="5">
    <source>
        <dbReference type="RuleBase" id="RU367026"/>
    </source>
</evidence>
<dbReference type="InterPro" id="IPR008417">
    <property type="entry name" value="BAP29/BAP31"/>
</dbReference>
<feature type="coiled-coil region" evidence="6">
    <location>
        <begin position="228"/>
        <end position="255"/>
    </location>
</feature>
<feature type="domain" description="BAP29/BAP31 transmembrane" evidence="8">
    <location>
        <begin position="6"/>
        <end position="125"/>
    </location>
</feature>
<keyword evidence="5" id="KW-0653">Protein transport</keyword>
<dbReference type="InterPro" id="IPR040463">
    <property type="entry name" value="BAP29/BAP31_N"/>
</dbReference>
<feature type="chain" id="PRO_5026069438" description="Endoplasmic reticulum transmembrane protein" evidence="7">
    <location>
        <begin position="16"/>
        <end position="271"/>
    </location>
</feature>
<evidence type="ECO:0000256" key="7">
    <source>
        <dbReference type="SAM" id="SignalP"/>
    </source>
</evidence>
<reference evidence="9 10" key="1">
    <citation type="submission" date="2019-07" db="EMBL/GenBank/DDBJ databases">
        <title>Genomics analysis of Aphanomyces spp. identifies a new class of oomycete effector associated with host adaptation.</title>
        <authorList>
            <person name="Gaulin E."/>
        </authorList>
    </citation>
    <scope>NUCLEOTIDE SEQUENCE [LARGE SCALE GENOMIC DNA]</scope>
    <source>
        <strain evidence="9 10">ATCC 201684</strain>
    </source>
</reference>
<evidence type="ECO:0000256" key="3">
    <source>
        <dbReference type="ARBA" id="ARBA00022989"/>
    </source>
</evidence>
<evidence type="ECO:0000256" key="4">
    <source>
        <dbReference type="ARBA" id="ARBA00023136"/>
    </source>
</evidence>
<evidence type="ECO:0000256" key="2">
    <source>
        <dbReference type="ARBA" id="ARBA00022692"/>
    </source>
</evidence>
<dbReference type="GO" id="GO:0006888">
    <property type="term" value="P:endoplasmic reticulum to Golgi vesicle-mediated transport"/>
    <property type="evidence" value="ECO:0007669"/>
    <property type="project" value="UniProtKB-UniRule"/>
</dbReference>
<name>A0A6G0XS68_9STRA</name>
<dbReference type="AlphaFoldDB" id="A0A6G0XS68"/>
<keyword evidence="7" id="KW-0732">Signal</keyword>
<dbReference type="Proteomes" id="UP000481153">
    <property type="component" value="Unassembled WGS sequence"/>
</dbReference>
<keyword evidence="4 5" id="KW-0472">Membrane</keyword>
<dbReference type="EMBL" id="VJMJ01000020">
    <property type="protein sequence ID" value="KAF0743208.1"/>
    <property type="molecule type" value="Genomic_DNA"/>
</dbReference>
<comment type="similarity">
    <text evidence="5">Belongs to the BCAP29/BCAP31 family.</text>
</comment>
<evidence type="ECO:0000313" key="10">
    <source>
        <dbReference type="Proteomes" id="UP000481153"/>
    </source>
</evidence>
<evidence type="ECO:0000256" key="6">
    <source>
        <dbReference type="SAM" id="Coils"/>
    </source>
</evidence>
<feature type="transmembrane region" description="Helical" evidence="5">
    <location>
        <begin position="95"/>
        <end position="112"/>
    </location>
</feature>
<comment type="function">
    <text evidence="5">May play a role in anterograde transport of membrane proteins from the endoplasmic reticulum to the Golgi.</text>
</comment>
<gene>
    <name evidence="9" type="ORF">Ae201684_002000</name>
</gene>
<organism evidence="9 10">
    <name type="scientific">Aphanomyces euteiches</name>
    <dbReference type="NCBI Taxonomy" id="100861"/>
    <lineage>
        <taxon>Eukaryota</taxon>
        <taxon>Sar</taxon>
        <taxon>Stramenopiles</taxon>
        <taxon>Oomycota</taxon>
        <taxon>Saprolegniomycetes</taxon>
        <taxon>Saprolegniales</taxon>
        <taxon>Verrucalvaceae</taxon>
        <taxon>Aphanomyces</taxon>
    </lineage>
</organism>
<sequence>MFINLMMFWLMCVEGAICIFLCIPFFKHATQAVVNFLSTNVFTPSSHLTMVGNGVLALVGIMFLANLQTTYNHHMSDETLSDGFRIRLLTAQRDMYISGICLFLNVLLQMLYSSMVTNIKLEKSLGALEKQAKGASSSYTKLLEEHDVMQKQLKKLVGLEGDKGDANTLEKLLKENATLETEVGALKKKVATSDASIAQVKKQADSQSAAYMKLLDESTAKGDQAKEIEELHAQVLEYKKTINELTKDRDSLKSQIQDYDFMFSEAKKKAE</sequence>
<protein>
    <recommendedName>
        <fullName evidence="5">Endoplasmic reticulum transmembrane protein</fullName>
    </recommendedName>
</protein>
<evidence type="ECO:0000256" key="1">
    <source>
        <dbReference type="ARBA" id="ARBA00004141"/>
    </source>
</evidence>
<keyword evidence="10" id="KW-1185">Reference proteome</keyword>
<evidence type="ECO:0000259" key="8">
    <source>
        <dbReference type="Pfam" id="PF05529"/>
    </source>
</evidence>
<dbReference type="Pfam" id="PF05529">
    <property type="entry name" value="Bap31"/>
    <property type="match status" value="1"/>
</dbReference>
<proteinExistence type="inferred from homology"/>
<dbReference type="GO" id="GO:0006886">
    <property type="term" value="P:intracellular protein transport"/>
    <property type="evidence" value="ECO:0007669"/>
    <property type="project" value="UniProtKB-UniRule"/>
</dbReference>
<keyword evidence="3 5" id="KW-1133">Transmembrane helix</keyword>
<comment type="subcellular location">
    <subcellularLocation>
        <location evidence="5">Endoplasmic reticulum membrane</location>
        <topology evidence="5">Multi-pass membrane protein</topology>
    </subcellularLocation>
    <subcellularLocation>
        <location evidence="1">Membrane</location>
        <topology evidence="1">Multi-pass membrane protein</topology>
    </subcellularLocation>
</comment>
<comment type="caution">
    <text evidence="9">The sequence shown here is derived from an EMBL/GenBank/DDBJ whole genome shotgun (WGS) entry which is preliminary data.</text>
</comment>
<keyword evidence="5" id="KW-0256">Endoplasmic reticulum</keyword>
<keyword evidence="2 5" id="KW-0812">Transmembrane</keyword>
<feature type="transmembrane region" description="Helical" evidence="5">
    <location>
        <begin position="46"/>
        <end position="65"/>
    </location>
</feature>
<accession>A0A6G0XS68</accession>